<dbReference type="AlphaFoldDB" id="A0AA46Q274"/>
<feature type="domain" description="Integrase catalytic" evidence="6">
    <location>
        <begin position="112"/>
        <end position="286"/>
    </location>
</feature>
<dbReference type="RefSeq" id="WP_263599322.1">
    <property type="nucleotide sequence ID" value="NZ_CP107027.1"/>
</dbReference>
<keyword evidence="2" id="KW-0815">Transposition</keyword>
<evidence type="ECO:0000256" key="3">
    <source>
        <dbReference type="ARBA" id="ARBA00023125"/>
    </source>
</evidence>
<dbReference type="NCBIfam" id="NF033546">
    <property type="entry name" value="transpos_IS21"/>
    <property type="match status" value="1"/>
</dbReference>
<dbReference type="GO" id="GO:0032196">
    <property type="term" value="P:transposition"/>
    <property type="evidence" value="ECO:0007669"/>
    <property type="project" value="UniProtKB-KW"/>
</dbReference>
<evidence type="ECO:0000313" key="8">
    <source>
        <dbReference type="EMBL" id="UYG98290.1"/>
    </source>
</evidence>
<geneLocation type="plasmid" evidence="8 9">
    <name>p1</name>
</geneLocation>
<dbReference type="PROSITE" id="PS50531">
    <property type="entry name" value="HTH_IS21"/>
    <property type="match status" value="1"/>
</dbReference>
<evidence type="ECO:0000313" key="7">
    <source>
        <dbReference type="EMBL" id="UYG93845.1"/>
    </source>
</evidence>
<dbReference type="Pfam" id="PF00665">
    <property type="entry name" value="rve"/>
    <property type="match status" value="1"/>
</dbReference>
<comment type="similarity">
    <text evidence="1">Belongs to the transposase IS21/IS408/IS1162 family.</text>
</comment>
<gene>
    <name evidence="8" type="primary">istA</name>
    <name evidence="7" type="ORF">OD459_16730</name>
    <name evidence="8" type="ORF">OD459_25820</name>
</gene>
<dbReference type="PROSITE" id="PS50994">
    <property type="entry name" value="INTEGRASE"/>
    <property type="match status" value="1"/>
</dbReference>
<dbReference type="GO" id="GO:0015074">
    <property type="term" value="P:DNA integration"/>
    <property type="evidence" value="ECO:0007669"/>
    <property type="project" value="InterPro"/>
</dbReference>
<keyword evidence="3" id="KW-0238">DNA-binding</keyword>
<dbReference type="InterPro" id="IPR017894">
    <property type="entry name" value="HTH_IS21_transposase_type"/>
</dbReference>
<dbReference type="PANTHER" id="PTHR35004:SF6">
    <property type="entry name" value="TRANSPOSASE"/>
    <property type="match status" value="1"/>
</dbReference>
<evidence type="ECO:0000256" key="1">
    <source>
        <dbReference type="ARBA" id="ARBA00009277"/>
    </source>
</evidence>
<dbReference type="PANTHER" id="PTHR35004">
    <property type="entry name" value="TRANSPOSASE RV3428C-RELATED"/>
    <property type="match status" value="1"/>
</dbReference>
<evidence type="ECO:0000256" key="4">
    <source>
        <dbReference type="ARBA" id="ARBA00023172"/>
    </source>
</evidence>
<dbReference type="Proteomes" id="UP001163104">
    <property type="component" value="Chromosome"/>
</dbReference>
<dbReference type="InterPro" id="IPR001584">
    <property type="entry name" value="Integrase_cat-core"/>
</dbReference>
<dbReference type="SUPFAM" id="SSF53098">
    <property type="entry name" value="Ribonuclease H-like"/>
    <property type="match status" value="1"/>
</dbReference>
<dbReference type="GO" id="GO:0006310">
    <property type="term" value="P:DNA recombination"/>
    <property type="evidence" value="ECO:0007669"/>
    <property type="project" value="UniProtKB-KW"/>
</dbReference>
<dbReference type="EMBL" id="CP107028">
    <property type="protein sequence ID" value="UYG98290.1"/>
    <property type="molecule type" value="Genomic_DNA"/>
</dbReference>
<evidence type="ECO:0000259" key="6">
    <source>
        <dbReference type="PROSITE" id="PS50994"/>
    </source>
</evidence>
<proteinExistence type="inferred from homology"/>
<keyword evidence="8" id="KW-0614">Plasmid</keyword>
<sequence>MKTRGEFFMIKEMYKRGMSISDIARELKMDRKTVKKYISSATVPTGKKRKRSSKLDAFKDYIDRRMMEDQVFNSEKILSEIKALGYQGGKTILKDYMQPFRKQAKKKYTVRYETLPGQQMQVDWKEVGEVILDGRKVKLSMFVGILGYSRMKYAAFTLSQDQEHVMQCLINSFKYLGGVPSSVLFDNMRTVTDGRDQGIVKWNKRFSEFAAYYGFIPKACRPYRAQTKGKVERAIQYIMNNFYNGTKFESLEELNQLLFRWLDAVGNRKRNETTGYSPQERWTEEKLQPIHDKKEYDTSYISFRKVHWDSSFSYKGEHWILSSKYAGKEILVKESLAGSIKIFYQGEEIGIQQRRKKIIPFSEKIKKKQTVVVGAPQPVSVEVDTRSLSIYDEFTKGESS</sequence>
<dbReference type="Proteomes" id="UP001163104">
    <property type="component" value="Plasmid p1"/>
</dbReference>
<keyword evidence="4" id="KW-0233">DNA recombination</keyword>
<accession>A0AA46Q274</accession>
<dbReference type="Gene3D" id="1.10.10.60">
    <property type="entry name" value="Homeodomain-like"/>
    <property type="match status" value="1"/>
</dbReference>
<dbReference type="InterPro" id="IPR012337">
    <property type="entry name" value="RNaseH-like_sf"/>
</dbReference>
<evidence type="ECO:0000256" key="2">
    <source>
        <dbReference type="ARBA" id="ARBA00022578"/>
    </source>
</evidence>
<evidence type="ECO:0000259" key="5">
    <source>
        <dbReference type="PROSITE" id="PS50531"/>
    </source>
</evidence>
<evidence type="ECO:0000313" key="9">
    <source>
        <dbReference type="Proteomes" id="UP001163104"/>
    </source>
</evidence>
<protein>
    <submittedName>
        <fullName evidence="8">IS21 family transposase</fullName>
    </submittedName>
</protein>
<reference evidence="8" key="1">
    <citation type="submission" date="2022-10" db="EMBL/GenBank/DDBJ databases">
        <title>Mechanism of multi-heavy metal repair in Cytobacillus Firmus M7.</title>
        <authorList>
            <person name="Li X."/>
            <person name="Yu C."/>
        </authorList>
    </citation>
    <scope>NUCLEOTIDE SEQUENCE</scope>
    <source>
        <strain evidence="8">M7</strain>
        <plasmid evidence="8">p1</plasmid>
    </source>
</reference>
<feature type="domain" description="HTH IS21-type" evidence="5">
    <location>
        <begin position="5"/>
        <end position="66"/>
    </location>
</feature>
<dbReference type="EMBL" id="CP107027">
    <property type="protein sequence ID" value="UYG93845.1"/>
    <property type="molecule type" value="Genomic_DNA"/>
</dbReference>
<name>A0AA46Q274_CYTFI</name>
<organism evidence="8 9">
    <name type="scientific">Cytobacillus firmus</name>
    <name type="common">Bacillus firmus</name>
    <dbReference type="NCBI Taxonomy" id="1399"/>
    <lineage>
        <taxon>Bacteria</taxon>
        <taxon>Bacillati</taxon>
        <taxon>Bacillota</taxon>
        <taxon>Bacilli</taxon>
        <taxon>Bacillales</taxon>
        <taxon>Bacillaceae</taxon>
        <taxon>Cytobacillus</taxon>
    </lineage>
</organism>
<dbReference type="Gene3D" id="3.30.420.10">
    <property type="entry name" value="Ribonuclease H-like superfamily/Ribonuclease H"/>
    <property type="match status" value="1"/>
</dbReference>
<dbReference type="InterPro" id="IPR036397">
    <property type="entry name" value="RNaseH_sf"/>
</dbReference>
<dbReference type="GO" id="GO:0003677">
    <property type="term" value="F:DNA binding"/>
    <property type="evidence" value="ECO:0007669"/>
    <property type="project" value="UniProtKB-KW"/>
</dbReference>